<comment type="caution">
    <text evidence="2">The sequence shown here is derived from an EMBL/GenBank/DDBJ whole genome shotgun (WGS) entry which is preliminary data.</text>
</comment>
<gene>
    <name evidence="2" type="ORF">AU255_00290</name>
</gene>
<feature type="transmembrane region" description="Helical" evidence="1">
    <location>
        <begin position="175"/>
        <end position="197"/>
    </location>
</feature>
<feature type="transmembrane region" description="Helical" evidence="1">
    <location>
        <begin position="68"/>
        <end position="88"/>
    </location>
</feature>
<feature type="transmembrane region" description="Helical" evidence="1">
    <location>
        <begin position="43"/>
        <end position="61"/>
    </location>
</feature>
<dbReference type="EMBL" id="LPUF01000001">
    <property type="protein sequence ID" value="OQK16389.1"/>
    <property type="molecule type" value="Genomic_DNA"/>
</dbReference>
<dbReference type="RefSeq" id="WP_080521015.1">
    <property type="nucleotide sequence ID" value="NZ_LPUF01000001.1"/>
</dbReference>
<name>A0A1V8M4A7_9GAMM</name>
<dbReference type="Proteomes" id="UP000191980">
    <property type="component" value="Unassembled WGS sequence"/>
</dbReference>
<dbReference type="STRING" id="1420851.AU255_00290"/>
<evidence type="ECO:0000313" key="2">
    <source>
        <dbReference type="EMBL" id="OQK16389.1"/>
    </source>
</evidence>
<evidence type="ECO:0000313" key="3">
    <source>
        <dbReference type="Proteomes" id="UP000191980"/>
    </source>
</evidence>
<dbReference type="OrthoDB" id="977790at2"/>
<feature type="transmembrane region" description="Helical" evidence="1">
    <location>
        <begin position="152"/>
        <end position="168"/>
    </location>
</feature>
<dbReference type="AlphaFoldDB" id="A0A1V8M4A7"/>
<proteinExistence type="predicted"/>
<feature type="transmembrane region" description="Helical" evidence="1">
    <location>
        <begin position="129"/>
        <end position="146"/>
    </location>
</feature>
<keyword evidence="1" id="KW-0812">Transmembrane</keyword>
<accession>A0A1V8M4A7</accession>
<organism evidence="2 3">
    <name type="scientific">Methyloprofundus sedimenti</name>
    <dbReference type="NCBI Taxonomy" id="1420851"/>
    <lineage>
        <taxon>Bacteria</taxon>
        <taxon>Pseudomonadati</taxon>
        <taxon>Pseudomonadota</taxon>
        <taxon>Gammaproteobacteria</taxon>
        <taxon>Methylococcales</taxon>
        <taxon>Methylococcaceae</taxon>
        <taxon>Methyloprofundus</taxon>
    </lineage>
</organism>
<protein>
    <submittedName>
        <fullName evidence="2">Uncharacterized protein</fullName>
    </submittedName>
</protein>
<keyword evidence="1" id="KW-1133">Transmembrane helix</keyword>
<sequence>MLRYFPKAGVAYPDHKRDYIIAAFTFIVTGICLTIDGSGSREMQWLLAFCGYAFLMVLLSGESTLLRMQVVVALLFATAGEIFASPYMEGYLYRFGSVPPYVPAGHGMVYLTAVVLGRSGFFLRHARSIALFTVVVCGLWSVWGLNPFAQRSDQIGAVLFIVYLIYLFKGKSPMVYLGAFFITTWLELVGTTAGTWAWATIDPASGLTQGNPPSGVAAWYCLVDAVAMAGAAPALHLVQKLSNGMVQFKQLARVRSEK</sequence>
<evidence type="ECO:0000256" key="1">
    <source>
        <dbReference type="SAM" id="Phobius"/>
    </source>
</evidence>
<keyword evidence="1" id="KW-0472">Membrane</keyword>
<feature type="transmembrane region" description="Helical" evidence="1">
    <location>
        <begin position="217"/>
        <end position="238"/>
    </location>
</feature>
<reference evidence="2 3" key="1">
    <citation type="submission" date="2015-12" db="EMBL/GenBank/DDBJ databases">
        <authorList>
            <person name="Shamseldin A."/>
            <person name="Moawad H."/>
            <person name="Abd El-Rahim W.M."/>
            <person name="Sadowsky M.J."/>
        </authorList>
    </citation>
    <scope>NUCLEOTIDE SEQUENCE [LARGE SCALE GENOMIC DNA]</scope>
    <source>
        <strain evidence="2 3">WF1</strain>
    </source>
</reference>
<feature type="transmembrane region" description="Helical" evidence="1">
    <location>
        <begin position="100"/>
        <end position="117"/>
    </location>
</feature>
<keyword evidence="3" id="KW-1185">Reference proteome</keyword>
<feature type="transmembrane region" description="Helical" evidence="1">
    <location>
        <begin position="20"/>
        <end position="37"/>
    </location>
</feature>